<keyword evidence="6" id="KW-0964">Secreted</keyword>
<dbReference type="Gene3D" id="2.160.20.10">
    <property type="entry name" value="Single-stranded right-handed beta-helix, Pectin lyase-like"/>
    <property type="match status" value="1"/>
</dbReference>
<dbReference type="PROSITE" id="PS00562">
    <property type="entry name" value="CBM1_1"/>
    <property type="match status" value="1"/>
</dbReference>
<comment type="subcellular location">
    <subcellularLocation>
        <location evidence="3">Secreted</location>
    </subcellularLocation>
</comment>
<comment type="similarity">
    <text evidence="4">Belongs to the polysaccharide lyase 3 family.</text>
</comment>
<keyword evidence="7 13" id="KW-0732">Signal</keyword>
<evidence type="ECO:0000256" key="4">
    <source>
        <dbReference type="ARBA" id="ARBA00006463"/>
    </source>
</evidence>
<feature type="compositionally biased region" description="Acidic residues" evidence="12">
    <location>
        <begin position="130"/>
        <end position="139"/>
    </location>
</feature>
<proteinExistence type="inferred from homology"/>
<accession>A0A9W8VL71</accession>
<evidence type="ECO:0000256" key="1">
    <source>
        <dbReference type="ARBA" id="ARBA00000695"/>
    </source>
</evidence>
<feature type="compositionally biased region" description="Polar residues" evidence="12">
    <location>
        <begin position="384"/>
        <end position="397"/>
    </location>
</feature>
<dbReference type="AlphaFoldDB" id="A0A9W8VL71"/>
<feature type="signal peptide" evidence="13">
    <location>
        <begin position="1"/>
        <end position="17"/>
    </location>
</feature>
<keyword evidence="16" id="KW-1185">Reference proteome</keyword>
<evidence type="ECO:0000256" key="5">
    <source>
        <dbReference type="ARBA" id="ARBA00012272"/>
    </source>
</evidence>
<feature type="region of interest" description="Disordered" evidence="12">
    <location>
        <begin position="381"/>
        <end position="410"/>
    </location>
</feature>
<comment type="catalytic activity">
    <reaction evidence="1">
        <text>Eliminative cleavage of (1-&gt;4)-alpha-D-galacturonan to give oligosaccharides with 4-deoxy-alpha-D-galact-4-enuronosyl groups at their non-reducing ends.</text>
        <dbReference type="EC" id="4.2.2.2"/>
    </reaction>
</comment>
<dbReference type="InterPro" id="IPR012334">
    <property type="entry name" value="Pectin_lyas_fold"/>
</dbReference>
<dbReference type="PROSITE" id="PS51164">
    <property type="entry name" value="CBM1_2"/>
    <property type="match status" value="1"/>
</dbReference>
<dbReference type="GO" id="GO:0045490">
    <property type="term" value="P:pectin catabolic process"/>
    <property type="evidence" value="ECO:0007669"/>
    <property type="project" value="TreeGrafter"/>
</dbReference>
<dbReference type="EC" id="4.2.2.2" evidence="5"/>
<feature type="region of interest" description="Disordered" evidence="12">
    <location>
        <begin position="54"/>
        <end position="190"/>
    </location>
</feature>
<protein>
    <recommendedName>
        <fullName evidence="11">Probable pectate lyase F</fullName>
        <ecNumber evidence="5">4.2.2.2</ecNumber>
    </recommendedName>
</protein>
<comment type="caution">
    <text evidence="15">The sequence shown here is derived from an EMBL/GenBank/DDBJ whole genome shotgun (WGS) entry which is preliminary data.</text>
</comment>
<gene>
    <name evidence="15" type="ORF">NW762_003592</name>
</gene>
<comment type="function">
    <text evidence="10">Pectinolytic enzyme consist of four classes of enzymes: pectin lyase, polygalacturonase, pectin methylesterase and rhamnogalacturonase. Among pectinolytic enzymes, pectin lyase is the most important in depolymerization of pectin, since it cleaves internal glycosidic bonds of highly methylated pectins. Favors pectate, the anion, over pectin, the methyl ester.</text>
</comment>
<dbReference type="OrthoDB" id="441042at2759"/>
<dbReference type="Proteomes" id="UP001152049">
    <property type="component" value="Unassembled WGS sequence"/>
</dbReference>
<dbReference type="PANTHER" id="PTHR33407:SF9">
    <property type="entry name" value="PECTATE LYASE F-RELATED"/>
    <property type="match status" value="1"/>
</dbReference>
<evidence type="ECO:0000313" key="15">
    <source>
        <dbReference type="EMBL" id="KAJ4267485.1"/>
    </source>
</evidence>
<evidence type="ECO:0000259" key="14">
    <source>
        <dbReference type="PROSITE" id="PS51164"/>
    </source>
</evidence>
<evidence type="ECO:0000256" key="2">
    <source>
        <dbReference type="ARBA" id="ARBA00001913"/>
    </source>
</evidence>
<dbReference type="EMBL" id="JAOQAZ010000004">
    <property type="protein sequence ID" value="KAJ4267485.1"/>
    <property type="molecule type" value="Genomic_DNA"/>
</dbReference>
<evidence type="ECO:0000256" key="11">
    <source>
        <dbReference type="ARBA" id="ARBA00039895"/>
    </source>
</evidence>
<feature type="domain" description="CBM1" evidence="14">
    <location>
        <begin position="17"/>
        <end position="53"/>
    </location>
</feature>
<feature type="chain" id="PRO_5040759916" description="Probable pectate lyase F" evidence="13">
    <location>
        <begin position="18"/>
        <end position="410"/>
    </location>
</feature>
<feature type="compositionally biased region" description="Gly residues" evidence="12">
    <location>
        <begin position="176"/>
        <end position="186"/>
    </location>
</feature>
<name>A0A9W8VL71_9HYPO</name>
<keyword evidence="8" id="KW-0106">Calcium</keyword>
<dbReference type="InterPro" id="IPR000254">
    <property type="entry name" value="CBD"/>
</dbReference>
<dbReference type="GO" id="GO:0005576">
    <property type="term" value="C:extracellular region"/>
    <property type="evidence" value="ECO:0007669"/>
    <property type="project" value="UniProtKB-SubCell"/>
</dbReference>
<evidence type="ECO:0000256" key="12">
    <source>
        <dbReference type="SAM" id="MobiDB-lite"/>
    </source>
</evidence>
<evidence type="ECO:0000256" key="3">
    <source>
        <dbReference type="ARBA" id="ARBA00004613"/>
    </source>
</evidence>
<comment type="cofactor">
    <cofactor evidence="2">
        <name>Ca(2+)</name>
        <dbReference type="ChEBI" id="CHEBI:29108"/>
    </cofactor>
</comment>
<dbReference type="SMART" id="SM00236">
    <property type="entry name" value="fCBD"/>
    <property type="match status" value="1"/>
</dbReference>
<dbReference type="GO" id="GO:0030570">
    <property type="term" value="F:pectate lyase activity"/>
    <property type="evidence" value="ECO:0007669"/>
    <property type="project" value="UniProtKB-EC"/>
</dbReference>
<feature type="compositionally biased region" description="Low complexity" evidence="12">
    <location>
        <begin position="163"/>
        <end position="175"/>
    </location>
</feature>
<organism evidence="15 16">
    <name type="scientific">Fusarium torreyae</name>
    <dbReference type="NCBI Taxonomy" id="1237075"/>
    <lineage>
        <taxon>Eukaryota</taxon>
        <taxon>Fungi</taxon>
        <taxon>Dikarya</taxon>
        <taxon>Ascomycota</taxon>
        <taxon>Pezizomycotina</taxon>
        <taxon>Sordariomycetes</taxon>
        <taxon>Hypocreomycetidae</taxon>
        <taxon>Hypocreales</taxon>
        <taxon>Nectriaceae</taxon>
        <taxon>Fusarium</taxon>
    </lineage>
</organism>
<dbReference type="InterPro" id="IPR004898">
    <property type="entry name" value="Pectate_lyase_PlyH/PlyE-like"/>
</dbReference>
<evidence type="ECO:0000256" key="7">
    <source>
        <dbReference type="ARBA" id="ARBA00022729"/>
    </source>
</evidence>
<evidence type="ECO:0000313" key="16">
    <source>
        <dbReference type="Proteomes" id="UP001152049"/>
    </source>
</evidence>
<dbReference type="InterPro" id="IPR011050">
    <property type="entry name" value="Pectin_lyase_fold/virulence"/>
</dbReference>
<sequence length="410" mass="41702">MRTAALLTLANFGSAFAAVQLYGQCGGGAYTGETECPSGSSCVAANEWYSQCIPGAQGGDSSEDVTPVEQPDVEAPTVKVPQVTEAPSTEVPAEGEDAEASDDSEEDGDAGQGEEGQDDSETTVPPVVPEPEEGDEEDSSKEPADTPAEAPGADPTEAPNSEPAADAPATTPTAGSGSGSGSGSGGITRTIPASSGATAVATAIPVSGELDGGMVYYDRSPAVCKDQEETGEDDAMFILEDGATLRNVIIGPGQAEGIHCKGTCTLENVWFEDVCEDAITLKQESGTSTIRGGGAFHASDKVVQFNGRGTVEISDFYVEDYGKLVRSCGNCKDNGGPRNVVIDNVAAVNGGILCGINTNYGDTCTISNACQDEGKSCDLFEGNSDGSEPSKLSSGPDGTSCKADSFSETC</sequence>
<dbReference type="GO" id="GO:0030248">
    <property type="term" value="F:cellulose binding"/>
    <property type="evidence" value="ECO:0007669"/>
    <property type="project" value="InterPro"/>
</dbReference>
<evidence type="ECO:0000256" key="13">
    <source>
        <dbReference type="SAM" id="SignalP"/>
    </source>
</evidence>
<evidence type="ECO:0000256" key="10">
    <source>
        <dbReference type="ARBA" id="ARBA00025679"/>
    </source>
</evidence>
<dbReference type="PANTHER" id="PTHR33407">
    <property type="entry name" value="PECTATE LYASE F-RELATED"/>
    <property type="match status" value="1"/>
</dbReference>
<dbReference type="Pfam" id="PF03211">
    <property type="entry name" value="Pectate_lyase"/>
    <property type="match status" value="1"/>
</dbReference>
<dbReference type="Pfam" id="PF00734">
    <property type="entry name" value="CBM_1"/>
    <property type="match status" value="1"/>
</dbReference>
<dbReference type="InterPro" id="IPR035971">
    <property type="entry name" value="CBD_sf"/>
</dbReference>
<reference evidence="15" key="1">
    <citation type="submission" date="2022-09" db="EMBL/GenBank/DDBJ databases">
        <title>Fusarium specimens isolated from Avocado Roots.</title>
        <authorList>
            <person name="Stajich J."/>
            <person name="Roper C."/>
            <person name="Heimlech-Rivalta G."/>
        </authorList>
    </citation>
    <scope>NUCLEOTIDE SEQUENCE</scope>
    <source>
        <strain evidence="15">CF00136</strain>
    </source>
</reference>
<keyword evidence="9" id="KW-0456">Lyase</keyword>
<feature type="compositionally biased region" description="Acidic residues" evidence="12">
    <location>
        <begin position="93"/>
        <end position="109"/>
    </location>
</feature>
<dbReference type="SUPFAM" id="SSF57180">
    <property type="entry name" value="Cellulose-binding domain"/>
    <property type="match status" value="1"/>
</dbReference>
<dbReference type="SUPFAM" id="SSF51126">
    <property type="entry name" value="Pectin lyase-like"/>
    <property type="match status" value="1"/>
</dbReference>
<evidence type="ECO:0000256" key="8">
    <source>
        <dbReference type="ARBA" id="ARBA00022837"/>
    </source>
</evidence>
<evidence type="ECO:0000256" key="6">
    <source>
        <dbReference type="ARBA" id="ARBA00022525"/>
    </source>
</evidence>
<evidence type="ECO:0000256" key="9">
    <source>
        <dbReference type="ARBA" id="ARBA00023239"/>
    </source>
</evidence>